<comment type="similarity">
    <text evidence="3">Belongs to the GMC oxidoreductase family.</text>
</comment>
<proteinExistence type="inferred from homology"/>
<keyword evidence="7" id="KW-0285">Flavoprotein</keyword>
<gene>
    <name evidence="14" type="ORF">NW755_011628</name>
</gene>
<accession>A0A9W8QVZ2</accession>
<dbReference type="SUPFAM" id="SSF51905">
    <property type="entry name" value="FAD/NAD(P)-binding domain"/>
    <property type="match status" value="1"/>
</dbReference>
<name>A0A9W8QVZ2_9HYPO</name>
<evidence type="ECO:0000256" key="7">
    <source>
        <dbReference type="ARBA" id="ARBA00022630"/>
    </source>
</evidence>
<evidence type="ECO:0000256" key="1">
    <source>
        <dbReference type="ARBA" id="ARBA00000827"/>
    </source>
</evidence>
<evidence type="ECO:0000256" key="12">
    <source>
        <dbReference type="ARBA" id="ARBA00031330"/>
    </source>
</evidence>
<evidence type="ECO:0000256" key="10">
    <source>
        <dbReference type="ARBA" id="ARBA00030508"/>
    </source>
</evidence>
<dbReference type="PANTHER" id="PTHR42784:SF1">
    <property type="entry name" value="PYRANOSE 2-OXIDASE"/>
    <property type="match status" value="1"/>
</dbReference>
<comment type="catalytic activity">
    <reaction evidence="1">
        <text>D-glucose + O2 = 2-dehydro-D-glucose + H2O2</text>
        <dbReference type="Rhea" id="RHEA:10552"/>
        <dbReference type="ChEBI" id="CHEBI:4167"/>
        <dbReference type="ChEBI" id="CHEBI:15379"/>
        <dbReference type="ChEBI" id="CHEBI:16240"/>
        <dbReference type="ChEBI" id="CHEBI:16609"/>
        <dbReference type="EC" id="1.1.3.10"/>
    </reaction>
</comment>
<organism evidence="14 15">
    <name type="scientific">Fusarium falciforme</name>
    <dbReference type="NCBI Taxonomy" id="195108"/>
    <lineage>
        <taxon>Eukaryota</taxon>
        <taxon>Fungi</taxon>
        <taxon>Dikarya</taxon>
        <taxon>Ascomycota</taxon>
        <taxon>Pezizomycotina</taxon>
        <taxon>Sordariomycetes</taxon>
        <taxon>Hypocreomycetidae</taxon>
        <taxon>Hypocreales</taxon>
        <taxon>Nectriaceae</taxon>
        <taxon>Fusarium</taxon>
        <taxon>Fusarium solani species complex</taxon>
    </lineage>
</organism>
<dbReference type="PANTHER" id="PTHR42784">
    <property type="entry name" value="PYRANOSE 2-OXIDASE"/>
    <property type="match status" value="1"/>
</dbReference>
<dbReference type="GO" id="GO:0050660">
    <property type="term" value="F:flavin adenine dinucleotide binding"/>
    <property type="evidence" value="ECO:0007669"/>
    <property type="project" value="InterPro"/>
</dbReference>
<dbReference type="EMBL" id="JAOQAV010000047">
    <property type="protein sequence ID" value="KAJ4180531.1"/>
    <property type="molecule type" value="Genomic_DNA"/>
</dbReference>
<dbReference type="Pfam" id="PF05199">
    <property type="entry name" value="GMC_oxred_C"/>
    <property type="match status" value="1"/>
</dbReference>
<feature type="domain" description="Glucose-methanol-choline oxidoreductase C-terminal" evidence="13">
    <location>
        <begin position="417"/>
        <end position="537"/>
    </location>
</feature>
<protein>
    <recommendedName>
        <fullName evidence="6">Pyranose 2-oxidase</fullName>
        <ecNumber evidence="5">1.1.3.10</ecNumber>
    </recommendedName>
    <alternativeName>
        <fullName evidence="11">FAD-oxidoreductase</fullName>
    </alternativeName>
    <alternativeName>
        <fullName evidence="10">Glucose 2-oxidase</fullName>
    </alternativeName>
    <alternativeName>
        <fullName evidence="12">Pyranose:oxygen 2-oxidoreductase</fullName>
    </alternativeName>
</protein>
<reference evidence="14" key="1">
    <citation type="submission" date="2022-09" db="EMBL/GenBank/DDBJ databases">
        <title>Fusarium specimens isolated from Avocado Roots.</title>
        <authorList>
            <person name="Stajich J."/>
            <person name="Roper C."/>
            <person name="Heimlech-Rivalta G."/>
        </authorList>
    </citation>
    <scope>NUCLEOTIDE SEQUENCE</scope>
    <source>
        <strain evidence="14">A02</strain>
    </source>
</reference>
<keyword evidence="15" id="KW-1185">Reference proteome</keyword>
<dbReference type="InterPro" id="IPR036188">
    <property type="entry name" value="FAD/NAD-bd_sf"/>
</dbReference>
<dbReference type="SUPFAM" id="SSF54373">
    <property type="entry name" value="FAD-linked reductases, C-terminal domain"/>
    <property type="match status" value="1"/>
</dbReference>
<evidence type="ECO:0000256" key="2">
    <source>
        <dbReference type="ARBA" id="ARBA00001974"/>
    </source>
</evidence>
<comment type="caution">
    <text evidence="14">The sequence shown here is derived from an EMBL/GenBank/DDBJ whole genome shotgun (WGS) entry which is preliminary data.</text>
</comment>
<comment type="subunit">
    <text evidence="4">Homotetramer.</text>
</comment>
<evidence type="ECO:0000256" key="4">
    <source>
        <dbReference type="ARBA" id="ARBA00011881"/>
    </source>
</evidence>
<evidence type="ECO:0000256" key="3">
    <source>
        <dbReference type="ARBA" id="ARBA00010790"/>
    </source>
</evidence>
<keyword evidence="8" id="KW-0274">FAD</keyword>
<evidence type="ECO:0000256" key="9">
    <source>
        <dbReference type="ARBA" id="ARBA00023002"/>
    </source>
</evidence>
<evidence type="ECO:0000256" key="11">
    <source>
        <dbReference type="ARBA" id="ARBA00031159"/>
    </source>
</evidence>
<dbReference type="Gene3D" id="3.50.50.60">
    <property type="entry name" value="FAD/NAD(P)-binding domain"/>
    <property type="match status" value="2"/>
</dbReference>
<sequence>MSPEVPQSTGSNPDTPLIKTEVLIVGSGPIGAVFARTLVDKKKKVLMIDIGEQHTRRVGDHKKNSMAVQKDISLFTNTVKGELNLLSVPTNTTDVVLEPSSWAPKADQLAFIKNGQNPDQKPFENLPAAAASRVVGGMGSHWTCCTPRENPIERSDLFSNEEWDGLYDRAEKLFDTTETAFDKSIRQQLVKKTLEKSFEGREMRSMPLACKRSEKNQNYVEWSATATILGDLSDPKSQNPLFEMKPNTQCLGLALGPTKQVEMAVVRDILTDKQYYIKAKKYIVCAGAVLTPGILFNSSEFGNYDLADSLPALGRYMTEQPMAFCQVVLNRNLVDSVEKDPYHLGWDKYVKIHRKRHPNDPLPFPFNDPDPQCYFPLSEKYPWHTQIHRDAFGYGQVPPTVDQRLIVDLRWFTYMEPKESNYVEFSKTYQDQFRMPQPTFHFSLDQAALDRCQGMITDMVDVARKLGGFLPGAEPKYLAPGSALHICGTYRAGESDEDSVVDRFGKVWHQDNLVLGGCGVIPTANACNPTLTAACFALAAADKIVEELGAGQ</sequence>
<evidence type="ECO:0000256" key="5">
    <source>
        <dbReference type="ARBA" id="ARBA00013082"/>
    </source>
</evidence>
<evidence type="ECO:0000256" key="6">
    <source>
        <dbReference type="ARBA" id="ARBA00016408"/>
    </source>
</evidence>
<dbReference type="InterPro" id="IPR007867">
    <property type="entry name" value="GMC_OxRtase_C"/>
</dbReference>
<dbReference type="NCBIfam" id="TIGR02462">
    <property type="entry name" value="pyranose_ox"/>
    <property type="match status" value="1"/>
</dbReference>
<evidence type="ECO:0000313" key="14">
    <source>
        <dbReference type="EMBL" id="KAJ4180531.1"/>
    </source>
</evidence>
<dbReference type="GO" id="GO:0050233">
    <property type="term" value="F:pyranose oxidase activity"/>
    <property type="evidence" value="ECO:0007669"/>
    <property type="project" value="UniProtKB-EC"/>
</dbReference>
<evidence type="ECO:0000259" key="13">
    <source>
        <dbReference type="Pfam" id="PF05199"/>
    </source>
</evidence>
<comment type="cofactor">
    <cofactor evidence="2">
        <name>FAD</name>
        <dbReference type="ChEBI" id="CHEBI:57692"/>
    </cofactor>
</comment>
<keyword evidence="9" id="KW-0560">Oxidoreductase</keyword>
<dbReference type="InterPro" id="IPR051473">
    <property type="entry name" value="P2Ox-like"/>
</dbReference>
<evidence type="ECO:0000313" key="15">
    <source>
        <dbReference type="Proteomes" id="UP001152087"/>
    </source>
</evidence>
<evidence type="ECO:0000256" key="8">
    <source>
        <dbReference type="ARBA" id="ARBA00022827"/>
    </source>
</evidence>
<dbReference type="Proteomes" id="UP001152087">
    <property type="component" value="Unassembled WGS sequence"/>
</dbReference>
<dbReference type="EC" id="1.1.3.10" evidence="5"/>
<dbReference type="AlphaFoldDB" id="A0A9W8QVZ2"/>
<dbReference type="InterPro" id="IPR012814">
    <property type="entry name" value="P2OX"/>
</dbReference>